<dbReference type="Gene3D" id="1.10.10.60">
    <property type="entry name" value="Homeodomain-like"/>
    <property type="match status" value="1"/>
</dbReference>
<dbReference type="InterPro" id="IPR009057">
    <property type="entry name" value="Homeodomain-like_sf"/>
</dbReference>
<dbReference type="SMART" id="SM00342">
    <property type="entry name" value="HTH_ARAC"/>
    <property type="match status" value="1"/>
</dbReference>
<dbReference type="RefSeq" id="WP_269819090.1">
    <property type="nucleotide sequence ID" value="NZ_CP114976.1"/>
</dbReference>
<evidence type="ECO:0000313" key="6">
    <source>
        <dbReference type="Proteomes" id="UP001212189"/>
    </source>
</evidence>
<keyword evidence="2" id="KW-0238">DNA-binding</keyword>
<dbReference type="InterPro" id="IPR032687">
    <property type="entry name" value="AraC-type_N"/>
</dbReference>
<feature type="domain" description="HTH araC/xylS-type" evidence="4">
    <location>
        <begin position="247"/>
        <end position="344"/>
    </location>
</feature>
<dbReference type="GO" id="GO:0005829">
    <property type="term" value="C:cytosol"/>
    <property type="evidence" value="ECO:0007669"/>
    <property type="project" value="TreeGrafter"/>
</dbReference>
<dbReference type="SUPFAM" id="SSF46689">
    <property type="entry name" value="Homeodomain-like"/>
    <property type="match status" value="1"/>
</dbReference>
<dbReference type="GO" id="GO:0000976">
    <property type="term" value="F:transcription cis-regulatory region binding"/>
    <property type="evidence" value="ECO:0007669"/>
    <property type="project" value="TreeGrafter"/>
</dbReference>
<dbReference type="Pfam" id="PF12625">
    <property type="entry name" value="Arabinose_bd"/>
    <property type="match status" value="1"/>
</dbReference>
<dbReference type="Pfam" id="PF12833">
    <property type="entry name" value="HTH_18"/>
    <property type="match status" value="1"/>
</dbReference>
<evidence type="ECO:0000256" key="1">
    <source>
        <dbReference type="ARBA" id="ARBA00023015"/>
    </source>
</evidence>
<sequence>MHKLAGNGSWLECDTRFIPAHYQPASLIDLALGRGVNAHRLLQGTGLFHEDILTGNRLISAQQFLSLISNFQQQIPADDTSFLIGQQWLPGHYGAASHALRHAANLLEALERLVRLQPLLWPLLRLRLRIDEQYVWLEWGDSFGADAQGMFLIEASMAAVTGMSQWLSGQRLPWVFHLACDQPRYIEQYWVHLGEELRFACPLNQMCLPRSFLHQSWTGASVTAGQVAEQEGLAMLDALPAESSLLDALHDYLVQHARQPLRLEGVAKAFGMSPATLKRKLHKHGTGFQQQLDRARASVAMDLYQSRGYASDEVAQYLNFNDRANFRRSLRRWTGLLPSELRDWLANAGH</sequence>
<gene>
    <name evidence="5" type="ORF">O6P33_04810</name>
</gene>
<dbReference type="PANTHER" id="PTHR47894:SF1">
    <property type="entry name" value="HTH-TYPE TRANSCRIPTIONAL REGULATOR VQSM"/>
    <property type="match status" value="1"/>
</dbReference>
<name>A0AAF0AK61_9GAMM</name>
<evidence type="ECO:0000259" key="4">
    <source>
        <dbReference type="PROSITE" id="PS01124"/>
    </source>
</evidence>
<dbReference type="PANTHER" id="PTHR47894">
    <property type="entry name" value="HTH-TYPE TRANSCRIPTIONAL REGULATOR GADX"/>
    <property type="match status" value="1"/>
</dbReference>
<keyword evidence="1" id="KW-0805">Transcription regulation</keyword>
<evidence type="ECO:0000313" key="5">
    <source>
        <dbReference type="EMBL" id="WBE26155.1"/>
    </source>
</evidence>
<keyword evidence="3" id="KW-0804">Transcription</keyword>
<dbReference type="AlphaFoldDB" id="A0AAF0AK61"/>
<organism evidence="5 6">
    <name type="scientific">Denitrificimonas caeni</name>
    <dbReference type="NCBI Taxonomy" id="521720"/>
    <lineage>
        <taxon>Bacteria</taxon>
        <taxon>Pseudomonadati</taxon>
        <taxon>Pseudomonadota</taxon>
        <taxon>Gammaproteobacteria</taxon>
        <taxon>Pseudomonadales</taxon>
        <taxon>Pseudomonadaceae</taxon>
        <taxon>Denitrificimonas</taxon>
    </lineage>
</organism>
<evidence type="ECO:0000256" key="2">
    <source>
        <dbReference type="ARBA" id="ARBA00023125"/>
    </source>
</evidence>
<reference evidence="5 6" key="1">
    <citation type="submission" date="2022-12" db="EMBL/GenBank/DDBJ databases">
        <title>Coexistence and Characterization of a Novel Tigecycline Resistance gene tet(X) variant and blaNDM-1 in a Pseudomonas caeni Isolate of Chicken Origin.</title>
        <authorList>
            <person name="Lu X."/>
            <person name="Zhang L."/>
            <person name="Li R."/>
            <person name="Wang Z."/>
        </authorList>
    </citation>
    <scope>NUCLEOTIDE SEQUENCE [LARGE SCALE GENOMIC DNA]</scope>
    <source>
        <strain evidence="5 6">CE14</strain>
    </source>
</reference>
<dbReference type="InterPro" id="IPR018060">
    <property type="entry name" value="HTH_AraC"/>
</dbReference>
<accession>A0AAF0AK61</accession>
<protein>
    <submittedName>
        <fullName evidence="5">AraC family transcriptional regulator ligand-binding domain-containing protein</fullName>
    </submittedName>
</protein>
<keyword evidence="6" id="KW-1185">Reference proteome</keyword>
<dbReference type="KEGG" id="dce:O6P33_04810"/>
<dbReference type="PROSITE" id="PS01124">
    <property type="entry name" value="HTH_ARAC_FAMILY_2"/>
    <property type="match status" value="1"/>
</dbReference>
<dbReference type="EMBL" id="CP114976">
    <property type="protein sequence ID" value="WBE26155.1"/>
    <property type="molecule type" value="Genomic_DNA"/>
</dbReference>
<evidence type="ECO:0000256" key="3">
    <source>
        <dbReference type="ARBA" id="ARBA00023163"/>
    </source>
</evidence>
<dbReference type="GO" id="GO:0003700">
    <property type="term" value="F:DNA-binding transcription factor activity"/>
    <property type="evidence" value="ECO:0007669"/>
    <property type="project" value="InterPro"/>
</dbReference>
<proteinExistence type="predicted"/>
<dbReference type="Proteomes" id="UP001212189">
    <property type="component" value="Chromosome"/>
</dbReference>